<reference evidence="1" key="1">
    <citation type="submission" date="2020-04" db="EMBL/GenBank/DDBJ databases">
        <authorList>
            <person name="Chiriac C."/>
            <person name="Salcher M."/>
            <person name="Ghai R."/>
            <person name="Kavagutti S V."/>
        </authorList>
    </citation>
    <scope>NUCLEOTIDE SEQUENCE</scope>
</reference>
<organism evidence="1">
    <name type="scientific">uncultured Caudovirales phage</name>
    <dbReference type="NCBI Taxonomy" id="2100421"/>
    <lineage>
        <taxon>Viruses</taxon>
        <taxon>Duplodnaviria</taxon>
        <taxon>Heunggongvirae</taxon>
        <taxon>Uroviricota</taxon>
        <taxon>Caudoviricetes</taxon>
        <taxon>Peduoviridae</taxon>
        <taxon>Maltschvirus</taxon>
        <taxon>Maltschvirus maltsch</taxon>
    </lineage>
</organism>
<sequence length="134" mass="15814">MALFFDLKKLEAEAAKTPYSYPYSFIKLLQYHYEGTKVVHSRQKIKPIKNLAGTSFLLNPAPIFNSSGVDIVFRMQYVQLAGRRDYALFRFHEVIYLDTTYFPDLDMEVVKRNPLLTITNKHIHFKYEEDYYGT</sequence>
<protein>
    <submittedName>
        <fullName evidence="1">Uncharacterized protein</fullName>
    </submittedName>
</protein>
<gene>
    <name evidence="1" type="ORF">UFOVP273_25</name>
</gene>
<evidence type="ECO:0000313" key="1">
    <source>
        <dbReference type="EMBL" id="CAB4134187.1"/>
    </source>
</evidence>
<proteinExistence type="predicted"/>
<dbReference type="EMBL" id="LR796284">
    <property type="protein sequence ID" value="CAB4134187.1"/>
    <property type="molecule type" value="Genomic_DNA"/>
</dbReference>
<accession>A0A6J5LMF3</accession>
<name>A0A6J5LMF3_9CAUD</name>